<dbReference type="AlphaFoldDB" id="A0AAU9J726"/>
<feature type="transmembrane region" description="Helical" evidence="5">
    <location>
        <begin position="310"/>
        <end position="328"/>
    </location>
</feature>
<dbReference type="EMBL" id="CAJZBQ010000028">
    <property type="protein sequence ID" value="CAG9321496.1"/>
    <property type="molecule type" value="Genomic_DNA"/>
</dbReference>
<feature type="transmembrane region" description="Helical" evidence="5">
    <location>
        <begin position="190"/>
        <end position="214"/>
    </location>
</feature>
<keyword evidence="4 5" id="KW-0472">Membrane</keyword>
<protein>
    <submittedName>
        <fullName evidence="6">Uncharacterized protein</fullName>
    </submittedName>
</protein>
<comment type="caution">
    <text evidence="6">The sequence shown here is derived from an EMBL/GenBank/DDBJ whole genome shotgun (WGS) entry which is preliminary data.</text>
</comment>
<evidence type="ECO:0000256" key="2">
    <source>
        <dbReference type="ARBA" id="ARBA00022692"/>
    </source>
</evidence>
<name>A0AAU9J726_9CILI</name>
<gene>
    <name evidence="6" type="ORF">BSTOLATCC_MIC28776</name>
</gene>
<feature type="transmembrane region" description="Helical" evidence="5">
    <location>
        <begin position="334"/>
        <end position="357"/>
    </location>
</feature>
<dbReference type="Proteomes" id="UP001162131">
    <property type="component" value="Unassembled WGS sequence"/>
</dbReference>
<keyword evidence="3 5" id="KW-1133">Transmembrane helix</keyword>
<organism evidence="6 7">
    <name type="scientific">Blepharisma stoltei</name>
    <dbReference type="NCBI Taxonomy" id="1481888"/>
    <lineage>
        <taxon>Eukaryota</taxon>
        <taxon>Sar</taxon>
        <taxon>Alveolata</taxon>
        <taxon>Ciliophora</taxon>
        <taxon>Postciliodesmatophora</taxon>
        <taxon>Heterotrichea</taxon>
        <taxon>Heterotrichida</taxon>
        <taxon>Blepharismidae</taxon>
        <taxon>Blepharisma</taxon>
    </lineage>
</organism>
<keyword evidence="2 5" id="KW-0812">Transmembrane</keyword>
<proteinExistence type="predicted"/>
<feature type="transmembrane region" description="Helical" evidence="5">
    <location>
        <begin position="276"/>
        <end position="298"/>
    </location>
</feature>
<keyword evidence="7" id="KW-1185">Reference proteome</keyword>
<feature type="transmembrane region" description="Helical" evidence="5">
    <location>
        <begin position="220"/>
        <end position="239"/>
    </location>
</feature>
<dbReference type="Pfam" id="PF01027">
    <property type="entry name" value="Bax1-I"/>
    <property type="match status" value="1"/>
</dbReference>
<dbReference type="GO" id="GO:0016020">
    <property type="term" value="C:membrane"/>
    <property type="evidence" value="ECO:0007669"/>
    <property type="project" value="UniProtKB-SubCell"/>
</dbReference>
<dbReference type="PANTHER" id="PTHR23291">
    <property type="entry name" value="BAX INHIBITOR-RELATED"/>
    <property type="match status" value="1"/>
</dbReference>
<evidence type="ECO:0000256" key="4">
    <source>
        <dbReference type="ARBA" id="ARBA00023136"/>
    </source>
</evidence>
<comment type="subcellular location">
    <subcellularLocation>
        <location evidence="1">Membrane</location>
        <topology evidence="1">Multi-pass membrane protein</topology>
    </subcellularLocation>
</comment>
<sequence>MSIIVCNFQDKIIQMATYVDQSQQSKNFQGKFSNAPLDNPEILVDHGPENAVRDELEDSRAKMVIKAPTNQPSAQVAQQAQIVSVQYPPTNYQAYQPYPPAFDADGNQNLHDPPINYPVGSGLVYQPYKNDIAYSGVSPLDNSQIKDKIDGADSSDPEVDTSKWSLFKRLSERAGMKTMSNDRKSFIRKVYALLCCQLVFTAIFVGIVCAAPPLREGIKHTTAVVILCMVLTIAIMIGVSCNKKWSKRYPYNYYALALFTVFESYIVAFACSYYDQLVVLAAAVSTLVITVSLTIYAWKTKKDFTTVGGMMVITIMSLAMFGFFMIFLYDRVLYTIFCFIAVLLYGFFIVYDAQLIAGGRYQELSYDDYAIAALLMYIDIVGLFLYMLALLSNKNN</sequence>
<accession>A0AAU9J726</accession>
<evidence type="ECO:0000256" key="3">
    <source>
        <dbReference type="ARBA" id="ARBA00022989"/>
    </source>
</evidence>
<reference evidence="6" key="1">
    <citation type="submission" date="2021-09" db="EMBL/GenBank/DDBJ databases">
        <authorList>
            <consortium name="AG Swart"/>
            <person name="Singh M."/>
            <person name="Singh A."/>
            <person name="Seah K."/>
            <person name="Emmerich C."/>
        </authorList>
    </citation>
    <scope>NUCLEOTIDE SEQUENCE</scope>
    <source>
        <strain evidence="6">ATCC30299</strain>
    </source>
</reference>
<dbReference type="PANTHER" id="PTHR23291:SF47">
    <property type="entry name" value="TRANSMEMBRANE BAX INHIBITOR MOTIF CONTAINING 7"/>
    <property type="match status" value="1"/>
</dbReference>
<dbReference type="InterPro" id="IPR006214">
    <property type="entry name" value="Bax_inhibitor_1-related"/>
</dbReference>
<feature type="transmembrane region" description="Helical" evidence="5">
    <location>
        <begin position="251"/>
        <end position="270"/>
    </location>
</feature>
<evidence type="ECO:0000256" key="1">
    <source>
        <dbReference type="ARBA" id="ARBA00004141"/>
    </source>
</evidence>
<feature type="transmembrane region" description="Helical" evidence="5">
    <location>
        <begin position="369"/>
        <end position="391"/>
    </location>
</feature>
<evidence type="ECO:0000313" key="7">
    <source>
        <dbReference type="Proteomes" id="UP001162131"/>
    </source>
</evidence>
<evidence type="ECO:0000313" key="6">
    <source>
        <dbReference type="EMBL" id="CAG9321496.1"/>
    </source>
</evidence>
<evidence type="ECO:0000256" key="5">
    <source>
        <dbReference type="SAM" id="Phobius"/>
    </source>
</evidence>